<dbReference type="GO" id="GO:0008270">
    <property type="term" value="F:zinc ion binding"/>
    <property type="evidence" value="ECO:0007669"/>
    <property type="project" value="UniProtKB-KW"/>
</dbReference>
<dbReference type="Gene3D" id="3.40.50.10810">
    <property type="entry name" value="Tandem AAA-ATPase domain"/>
    <property type="match status" value="1"/>
</dbReference>
<dbReference type="OrthoDB" id="5330228at2759"/>
<evidence type="ECO:0000313" key="12">
    <source>
        <dbReference type="EMBL" id="SJL06938.1"/>
    </source>
</evidence>
<keyword evidence="5" id="KW-0862">Zinc</keyword>
<keyword evidence="8" id="KW-0175">Coiled coil</keyword>
<dbReference type="PROSITE" id="PS00518">
    <property type="entry name" value="ZF_RING_1"/>
    <property type="match status" value="1"/>
</dbReference>
<name>A0A284RDY7_ARMOS</name>
<evidence type="ECO:0000256" key="6">
    <source>
        <dbReference type="ARBA" id="ARBA00022840"/>
    </source>
</evidence>
<dbReference type="SUPFAM" id="SSF57850">
    <property type="entry name" value="RING/U-box"/>
    <property type="match status" value="1"/>
</dbReference>
<dbReference type="Pfam" id="PF26021">
    <property type="entry name" value="Ferritin_C144_05"/>
    <property type="match status" value="1"/>
</dbReference>
<dbReference type="GO" id="GO:0016787">
    <property type="term" value="F:hydrolase activity"/>
    <property type="evidence" value="ECO:0007669"/>
    <property type="project" value="UniProtKB-KW"/>
</dbReference>
<accession>A0A284RDY7</accession>
<feature type="region of interest" description="Disordered" evidence="9">
    <location>
        <begin position="48"/>
        <end position="79"/>
    </location>
</feature>
<dbReference type="InterPro" id="IPR014001">
    <property type="entry name" value="Helicase_ATP-bd"/>
</dbReference>
<dbReference type="InterPro" id="IPR038718">
    <property type="entry name" value="SNF2-like_sf"/>
</dbReference>
<dbReference type="Gene3D" id="3.40.50.300">
    <property type="entry name" value="P-loop containing nucleotide triphosphate hydrolases"/>
    <property type="match status" value="1"/>
</dbReference>
<dbReference type="InterPro" id="IPR052583">
    <property type="entry name" value="ATP-helicase/E3_Ub-Ligase"/>
</dbReference>
<keyword evidence="1" id="KW-0479">Metal-binding</keyword>
<dbReference type="STRING" id="47428.A0A284RDY7"/>
<dbReference type="InterPro" id="IPR013083">
    <property type="entry name" value="Znf_RING/FYVE/PHD"/>
</dbReference>
<proteinExistence type="predicted"/>
<dbReference type="PROSITE" id="PS50089">
    <property type="entry name" value="ZF_RING_2"/>
    <property type="match status" value="1"/>
</dbReference>
<keyword evidence="2" id="KW-0547">Nucleotide-binding</keyword>
<dbReference type="GO" id="GO:0005634">
    <property type="term" value="C:nucleus"/>
    <property type="evidence" value="ECO:0007669"/>
    <property type="project" value="TreeGrafter"/>
</dbReference>
<feature type="coiled-coil region" evidence="8">
    <location>
        <begin position="1205"/>
        <end position="1232"/>
    </location>
</feature>
<dbReference type="SMART" id="SM00184">
    <property type="entry name" value="RING"/>
    <property type="match status" value="1"/>
</dbReference>
<dbReference type="CDD" id="cd18070">
    <property type="entry name" value="DEXQc_SHPRH"/>
    <property type="match status" value="1"/>
</dbReference>
<dbReference type="PROSITE" id="PS51192">
    <property type="entry name" value="HELICASE_ATP_BIND_1"/>
    <property type="match status" value="1"/>
</dbReference>
<dbReference type="SUPFAM" id="SSF52540">
    <property type="entry name" value="P-loop containing nucleoside triphosphate hydrolases"/>
    <property type="match status" value="2"/>
</dbReference>
<evidence type="ECO:0000256" key="5">
    <source>
        <dbReference type="ARBA" id="ARBA00022833"/>
    </source>
</evidence>
<evidence type="ECO:0000256" key="3">
    <source>
        <dbReference type="ARBA" id="ARBA00022771"/>
    </source>
</evidence>
<feature type="compositionally biased region" description="Basic and acidic residues" evidence="9">
    <location>
        <begin position="857"/>
        <end position="866"/>
    </location>
</feature>
<dbReference type="InterPro" id="IPR000330">
    <property type="entry name" value="SNF2_N"/>
</dbReference>
<keyword evidence="6" id="KW-0067">ATP-binding</keyword>
<evidence type="ECO:0008006" key="14">
    <source>
        <dbReference type="Google" id="ProtNLM"/>
    </source>
</evidence>
<feature type="domain" description="Helicase ATP-binding" evidence="11">
    <location>
        <begin position="391"/>
        <end position="635"/>
    </location>
</feature>
<gene>
    <name evidence="12" type="ORF">ARMOST_10280</name>
</gene>
<evidence type="ECO:0000256" key="7">
    <source>
        <dbReference type="PROSITE-ProRule" id="PRU00175"/>
    </source>
</evidence>
<keyword evidence="3 7" id="KW-0863">Zinc-finger</keyword>
<feature type="domain" description="RING-type" evidence="10">
    <location>
        <begin position="1253"/>
        <end position="1293"/>
    </location>
</feature>
<evidence type="ECO:0000259" key="10">
    <source>
        <dbReference type="PROSITE" id="PS50089"/>
    </source>
</evidence>
<dbReference type="SMART" id="SM00487">
    <property type="entry name" value="DEXDc"/>
    <property type="match status" value="1"/>
</dbReference>
<dbReference type="PANTHER" id="PTHR45865:SF1">
    <property type="entry name" value="E3 UBIQUITIN-PROTEIN LIGASE SHPRH"/>
    <property type="match status" value="1"/>
</dbReference>
<dbReference type="GO" id="GO:0006974">
    <property type="term" value="P:DNA damage response"/>
    <property type="evidence" value="ECO:0007669"/>
    <property type="project" value="TreeGrafter"/>
</dbReference>
<dbReference type="InterPro" id="IPR049730">
    <property type="entry name" value="SNF2/RAD54-like_C"/>
</dbReference>
<dbReference type="GO" id="GO:0000209">
    <property type="term" value="P:protein polyubiquitination"/>
    <property type="evidence" value="ECO:0007669"/>
    <property type="project" value="TreeGrafter"/>
</dbReference>
<reference evidence="13" key="1">
    <citation type="journal article" date="2017" name="Nat. Ecol. Evol.">
        <title>Genome expansion and lineage-specific genetic innovations in the forest pathogenic fungi Armillaria.</title>
        <authorList>
            <person name="Sipos G."/>
            <person name="Prasanna A.N."/>
            <person name="Walter M.C."/>
            <person name="O'Connor E."/>
            <person name="Balint B."/>
            <person name="Krizsan K."/>
            <person name="Kiss B."/>
            <person name="Hess J."/>
            <person name="Varga T."/>
            <person name="Slot J."/>
            <person name="Riley R."/>
            <person name="Boka B."/>
            <person name="Rigling D."/>
            <person name="Barry K."/>
            <person name="Lee J."/>
            <person name="Mihaltcheva S."/>
            <person name="LaButti K."/>
            <person name="Lipzen A."/>
            <person name="Waldron R."/>
            <person name="Moloney N.M."/>
            <person name="Sperisen C."/>
            <person name="Kredics L."/>
            <person name="Vagvoelgyi C."/>
            <person name="Patrignani A."/>
            <person name="Fitzpatrick D."/>
            <person name="Nagy I."/>
            <person name="Doyle S."/>
            <person name="Anderson J.B."/>
            <person name="Grigoriev I.V."/>
            <person name="Gueldener U."/>
            <person name="Muensterkoetter M."/>
            <person name="Nagy L.G."/>
        </authorList>
    </citation>
    <scope>NUCLEOTIDE SEQUENCE [LARGE SCALE GENOMIC DNA]</scope>
    <source>
        <strain evidence="13">C18/9</strain>
    </source>
</reference>
<evidence type="ECO:0000256" key="9">
    <source>
        <dbReference type="SAM" id="MobiDB-lite"/>
    </source>
</evidence>
<protein>
    <recommendedName>
        <fullName evidence="14">RING-type domain-containing protein</fullName>
    </recommendedName>
</protein>
<dbReference type="Proteomes" id="UP000219338">
    <property type="component" value="Unassembled WGS sequence"/>
</dbReference>
<evidence type="ECO:0000313" key="13">
    <source>
        <dbReference type="Proteomes" id="UP000219338"/>
    </source>
</evidence>
<dbReference type="Pfam" id="PF13639">
    <property type="entry name" value="zf-RING_2"/>
    <property type="match status" value="1"/>
</dbReference>
<evidence type="ECO:0000256" key="2">
    <source>
        <dbReference type="ARBA" id="ARBA00022741"/>
    </source>
</evidence>
<keyword evidence="13" id="KW-1185">Reference proteome</keyword>
<feature type="region of interest" description="Disordered" evidence="9">
    <location>
        <begin position="845"/>
        <end position="892"/>
    </location>
</feature>
<sequence length="1602" mass="181331">MRDTGTSCHSLFLRATGRHYLGDGSFRPALNITHLLRLLTELLDPVPDKGKKRVAQDTLSKPPKSKRRRPVPGSDKGNDLQALTYPFVHHYAPPLEGNTRTPILRHTFEIQYTTDYPAHSLEGHFQDDAEWIREEDELRDVLQSLGEHTQQPRVLDLGHVLIEKYHHKLIGISEEYQEDRGEWLFMLPTVEEADPHSFKTDILELAESLKTYGRVSIDTSLRLTVMPSGACDSKELPFRLHVDVTVSILIPRIFDPFGGYKGVTKKTSESLESTQRQLLRFACAKSTPSTLQGLVSIPFFYSILGPAPTLPSECAIEAVQPEELLPTLLPFQRRSVAWLLEREGKTITSAGDIIPKTETSEYSFWQTIEEGDESFQFNRLTGQVIAASEIAEDFEPVFGGILAEEPGLGKTLEIISLILLNPAPPDRSPAQQIRWDPVERLEVKAIKARHTFASTTLIVTPPALASQWIDELATHAPTLKVLEYDGWSKVPVPINATQLEEERARRAKTNQKHSKKGQAPEPLDDIIDWCTWVNTFDVVVTTYNVLKTDFNVARAAPVRPRRKDVVYSNVERPRSPLVMCEWQRVVMDEVQMVGGGKTEDMVSYIPRLSSFAVSGTPARTQVQDLIHVLKFLRVDNAVGSTRLWNRLIQPSYAAELADFFRQYTIRTMKSTLEAELTIPQQTRYLVGIEMGRIERHVYDQTLEAVLQELGLDARGVAASAGWETDGTVLRSSLRRLRGICTHPQVGQLQRQNDRLFKPGALKTIEQVLHTMQDQNWRNVMDDFKSKVQAIVRLAQLKQHNNNDHNRYHRSLELLLAAEKEANKLIDEIELAITDHDVKGDVLKKEAAARRTSQPELPSRKGKERELSWTPSEDTDDDGLPRTPAGEEHGIKRRALQQRLRESRMVLHRVKFLQGDTYHVLGDSFSAEESAAYAECEEMRRNLLKSTEDEANRGMAQLDVDVTKHGIDEDTLTIPLPYLEEGGIRSRDIVDQLHEIIEDVLNVQSALLWEWRTHLHKLLTQKLSASENEADGEEYQRSLDDQGEAETYLQAYTALLADHREALVSERTLEKKYRQTRTAVKATVAEADNASGLPSDIELQPEHEVLHQELTEQRKKLLRELNSRSVKSILADLTAATSRINRDSDPEKALLKEAIAEVRQLITDQGANLDKLDADLALFRKAFNQRILYFRQLQEISDSVTQVTWEKTFDEAIQECEAEKARLKDKLKTSRARQRYLDNLAKDRDEAKDIDDECVLCGCDFERGFITACAHVFCEGCMKAWLQRREGKACPVCRVPVDSKNLQRFTVNGPENPAPSRIVNGEMVPHSHRKIEYNMIDPELFDSIEHMECFGDYGRKIQTLVRHLLYLQENDPGSKSIVFSAWEDSLHILQRALTDNAIQCLRIDQGRTKGNNASKRFKSDPDIRVLLLHGERENAGLNITCASRVFLLESVVHHGFEVQGKSTIARIDRLGQTRPTEGTLITAISHGNACMTLAVYCYYAEDTVERNILDLAARRGLSLYTKENSAGTLNASSFDVAAGDKDIDSPSKKKHALKGDFISKIDDMLAILFPHMFEDVEFLLPPDEDVRMEDGQANAVTGPSRLR</sequence>
<evidence type="ECO:0000259" key="11">
    <source>
        <dbReference type="PROSITE" id="PS51192"/>
    </source>
</evidence>
<dbReference type="InterPro" id="IPR027417">
    <property type="entry name" value="P-loop_NTPase"/>
</dbReference>
<dbReference type="CDD" id="cd18793">
    <property type="entry name" value="SF2_C_SNF"/>
    <property type="match status" value="1"/>
</dbReference>
<dbReference type="EMBL" id="FUEG01000007">
    <property type="protein sequence ID" value="SJL06938.1"/>
    <property type="molecule type" value="Genomic_DNA"/>
</dbReference>
<dbReference type="InterPro" id="IPR059033">
    <property type="entry name" value="C144_05_dom"/>
</dbReference>
<dbReference type="GO" id="GO:0061630">
    <property type="term" value="F:ubiquitin protein ligase activity"/>
    <property type="evidence" value="ECO:0007669"/>
    <property type="project" value="TreeGrafter"/>
</dbReference>
<dbReference type="Gene3D" id="3.30.40.10">
    <property type="entry name" value="Zinc/RING finger domain, C3HC4 (zinc finger)"/>
    <property type="match status" value="1"/>
</dbReference>
<dbReference type="PANTHER" id="PTHR45865">
    <property type="entry name" value="E3 UBIQUITIN-PROTEIN LIGASE SHPRH FAMILY MEMBER"/>
    <property type="match status" value="1"/>
</dbReference>
<evidence type="ECO:0000256" key="1">
    <source>
        <dbReference type="ARBA" id="ARBA00022723"/>
    </source>
</evidence>
<evidence type="ECO:0000256" key="8">
    <source>
        <dbReference type="SAM" id="Coils"/>
    </source>
</evidence>
<dbReference type="GO" id="GO:0005524">
    <property type="term" value="F:ATP binding"/>
    <property type="evidence" value="ECO:0007669"/>
    <property type="project" value="InterPro"/>
</dbReference>
<evidence type="ECO:0000256" key="4">
    <source>
        <dbReference type="ARBA" id="ARBA00022801"/>
    </source>
</evidence>
<dbReference type="Pfam" id="PF00176">
    <property type="entry name" value="SNF2-rel_dom"/>
    <property type="match status" value="1"/>
</dbReference>
<dbReference type="OMA" id="KAVFFCA"/>
<dbReference type="InterPro" id="IPR017907">
    <property type="entry name" value="Znf_RING_CS"/>
</dbReference>
<organism evidence="12 13">
    <name type="scientific">Armillaria ostoyae</name>
    <name type="common">Armillaria root rot fungus</name>
    <dbReference type="NCBI Taxonomy" id="47428"/>
    <lineage>
        <taxon>Eukaryota</taxon>
        <taxon>Fungi</taxon>
        <taxon>Dikarya</taxon>
        <taxon>Basidiomycota</taxon>
        <taxon>Agaricomycotina</taxon>
        <taxon>Agaricomycetes</taxon>
        <taxon>Agaricomycetidae</taxon>
        <taxon>Agaricales</taxon>
        <taxon>Marasmiineae</taxon>
        <taxon>Physalacriaceae</taxon>
        <taxon>Armillaria</taxon>
    </lineage>
</organism>
<dbReference type="InterPro" id="IPR001841">
    <property type="entry name" value="Znf_RING"/>
</dbReference>
<keyword evidence="4" id="KW-0378">Hydrolase</keyword>